<comment type="cofactor">
    <cofactor evidence="2">
        <name>Mg(2+)</name>
        <dbReference type="ChEBI" id="CHEBI:18420"/>
    </cofactor>
</comment>
<gene>
    <name evidence="7" type="ORF">C1645_831888</name>
</gene>
<keyword evidence="6" id="KW-0413">Isomerase</keyword>
<dbReference type="GO" id="GO:0003918">
    <property type="term" value="F:DNA topoisomerase type II (double strand cut, ATP-hydrolyzing) activity"/>
    <property type="evidence" value="ECO:0007669"/>
    <property type="project" value="UniProtKB-EC"/>
</dbReference>
<dbReference type="GO" id="GO:0003677">
    <property type="term" value="F:DNA binding"/>
    <property type="evidence" value="ECO:0007669"/>
    <property type="project" value="UniProtKB-KW"/>
</dbReference>
<dbReference type="STRING" id="658196.A0A397SPX6"/>
<organism evidence="7 8">
    <name type="scientific">Glomus cerebriforme</name>
    <dbReference type="NCBI Taxonomy" id="658196"/>
    <lineage>
        <taxon>Eukaryota</taxon>
        <taxon>Fungi</taxon>
        <taxon>Fungi incertae sedis</taxon>
        <taxon>Mucoromycota</taxon>
        <taxon>Glomeromycotina</taxon>
        <taxon>Glomeromycetes</taxon>
        <taxon>Glomerales</taxon>
        <taxon>Glomeraceae</taxon>
        <taxon>Glomus</taxon>
    </lineage>
</organism>
<dbReference type="InterPro" id="IPR036890">
    <property type="entry name" value="HATPase_C_sf"/>
</dbReference>
<keyword evidence="5" id="KW-0238">DNA-binding</keyword>
<keyword evidence="4" id="KW-0799">Topoisomerase</keyword>
<evidence type="ECO:0000256" key="2">
    <source>
        <dbReference type="ARBA" id="ARBA00001946"/>
    </source>
</evidence>
<dbReference type="GO" id="GO:0005634">
    <property type="term" value="C:nucleus"/>
    <property type="evidence" value="ECO:0007669"/>
    <property type="project" value="TreeGrafter"/>
</dbReference>
<dbReference type="SUPFAM" id="SSF55874">
    <property type="entry name" value="ATPase domain of HSP90 chaperone/DNA topoisomerase II/histidine kinase"/>
    <property type="match status" value="1"/>
</dbReference>
<sequence length="137" mass="15611">MYTGIYEIVDEISVNAVDNKEQTILVPKFIFGHLLTTSNYDDSEKKVTGGRNDYGANLANIFRLCVNDIKVFSNIERLKLITFKEYMQLHLGERDKPQTSIVYEHVNERWEIGALPSPEFNSNNGLGTSSSNEAKKY</sequence>
<proteinExistence type="predicted"/>
<dbReference type="EMBL" id="QKYT01000474">
    <property type="protein sequence ID" value="RIA84694.1"/>
    <property type="molecule type" value="Genomic_DNA"/>
</dbReference>
<evidence type="ECO:0000256" key="6">
    <source>
        <dbReference type="ARBA" id="ARBA00023235"/>
    </source>
</evidence>
<evidence type="ECO:0000256" key="3">
    <source>
        <dbReference type="ARBA" id="ARBA00012895"/>
    </source>
</evidence>
<reference evidence="7" key="1">
    <citation type="submission" date="2018-06" db="EMBL/GenBank/DDBJ databases">
        <title>Comparative genomics reveals the genomic features of Rhizophagus irregularis, R. cerebriforme, R. diaphanum and Gigaspora rosea, and their symbiotic lifestyle signature.</title>
        <authorList>
            <person name="Morin E."/>
            <person name="San Clemente H."/>
            <person name="Chen E.C.H."/>
            <person name="De La Providencia I."/>
            <person name="Hainaut M."/>
            <person name="Kuo A."/>
            <person name="Kohler A."/>
            <person name="Murat C."/>
            <person name="Tang N."/>
            <person name="Roy S."/>
            <person name="Loubradou J."/>
            <person name="Henrissat B."/>
            <person name="Grigoriev I.V."/>
            <person name="Corradi N."/>
            <person name="Roux C."/>
            <person name="Martin F.M."/>
        </authorList>
    </citation>
    <scope>NUCLEOTIDE SEQUENCE [LARGE SCALE GENOMIC DNA]</scope>
    <source>
        <strain evidence="7">DAOM 227022</strain>
    </source>
</reference>
<evidence type="ECO:0000256" key="5">
    <source>
        <dbReference type="ARBA" id="ARBA00023125"/>
    </source>
</evidence>
<dbReference type="PANTHER" id="PTHR10169">
    <property type="entry name" value="DNA TOPOISOMERASE/GYRASE"/>
    <property type="match status" value="1"/>
</dbReference>
<dbReference type="Proteomes" id="UP000265703">
    <property type="component" value="Unassembled WGS sequence"/>
</dbReference>
<dbReference type="AlphaFoldDB" id="A0A397SPX6"/>
<name>A0A397SPX6_9GLOM</name>
<dbReference type="OrthoDB" id="276498at2759"/>
<accession>A0A397SPX6</accession>
<protein>
    <recommendedName>
        <fullName evidence="3">DNA topoisomerase (ATP-hydrolyzing)</fullName>
        <ecNumber evidence="3">5.6.2.2</ecNumber>
    </recommendedName>
</protein>
<evidence type="ECO:0000313" key="7">
    <source>
        <dbReference type="EMBL" id="RIA84694.1"/>
    </source>
</evidence>
<comment type="caution">
    <text evidence="7">The sequence shown here is derived from an EMBL/GenBank/DDBJ whole genome shotgun (WGS) entry which is preliminary data.</text>
</comment>
<keyword evidence="8" id="KW-1185">Reference proteome</keyword>
<evidence type="ECO:0000256" key="4">
    <source>
        <dbReference type="ARBA" id="ARBA00023029"/>
    </source>
</evidence>
<dbReference type="InterPro" id="IPR050634">
    <property type="entry name" value="DNA_Topoisomerase_II"/>
</dbReference>
<dbReference type="GO" id="GO:0000712">
    <property type="term" value="P:resolution of meiotic recombination intermediates"/>
    <property type="evidence" value="ECO:0007669"/>
    <property type="project" value="TreeGrafter"/>
</dbReference>
<evidence type="ECO:0000256" key="1">
    <source>
        <dbReference type="ARBA" id="ARBA00000185"/>
    </source>
</evidence>
<dbReference type="PANTHER" id="PTHR10169:SF38">
    <property type="entry name" value="DNA TOPOISOMERASE 2"/>
    <property type="match status" value="1"/>
</dbReference>
<dbReference type="Gene3D" id="3.30.565.10">
    <property type="entry name" value="Histidine kinase-like ATPase, C-terminal domain"/>
    <property type="match status" value="1"/>
</dbReference>
<dbReference type="EC" id="5.6.2.2" evidence="3"/>
<evidence type="ECO:0000313" key="8">
    <source>
        <dbReference type="Proteomes" id="UP000265703"/>
    </source>
</evidence>
<comment type="catalytic activity">
    <reaction evidence="1">
        <text>ATP-dependent breakage, passage and rejoining of double-stranded DNA.</text>
        <dbReference type="EC" id="5.6.2.2"/>
    </reaction>
</comment>
<dbReference type="GO" id="GO:0000819">
    <property type="term" value="P:sister chromatid segregation"/>
    <property type="evidence" value="ECO:0007669"/>
    <property type="project" value="TreeGrafter"/>
</dbReference>